<feature type="domain" description="Beta-lactamase-related" evidence="1">
    <location>
        <begin position="46"/>
        <end position="339"/>
    </location>
</feature>
<dbReference type="STRING" id="1117379.BABA_02272"/>
<organism evidence="2 3">
    <name type="scientific">Neobacillus bataviensis LMG 21833</name>
    <dbReference type="NCBI Taxonomy" id="1117379"/>
    <lineage>
        <taxon>Bacteria</taxon>
        <taxon>Bacillati</taxon>
        <taxon>Bacillota</taxon>
        <taxon>Bacilli</taxon>
        <taxon>Bacillales</taxon>
        <taxon>Bacillaceae</taxon>
        <taxon>Neobacillus</taxon>
    </lineage>
</organism>
<dbReference type="InterPro" id="IPR050491">
    <property type="entry name" value="AmpC-like"/>
</dbReference>
<keyword evidence="3" id="KW-1185">Reference proteome</keyword>
<dbReference type="OrthoDB" id="9803467at2"/>
<proteinExistence type="predicted"/>
<protein>
    <submittedName>
        <fullName evidence="2">Beta-lactamase</fullName>
    </submittedName>
</protein>
<dbReference type="PANTHER" id="PTHR46825:SF9">
    <property type="entry name" value="BETA-LACTAMASE-RELATED DOMAIN-CONTAINING PROTEIN"/>
    <property type="match status" value="1"/>
</dbReference>
<dbReference type="InterPro" id="IPR012338">
    <property type="entry name" value="Beta-lactam/transpept-like"/>
</dbReference>
<dbReference type="EMBL" id="AJLS01000012">
    <property type="protein sequence ID" value="EKN71267.1"/>
    <property type="molecule type" value="Genomic_DNA"/>
</dbReference>
<dbReference type="Proteomes" id="UP000006316">
    <property type="component" value="Unassembled WGS sequence"/>
</dbReference>
<comment type="caution">
    <text evidence="2">The sequence shown here is derived from an EMBL/GenBank/DDBJ whole genome shotgun (WGS) entry which is preliminary data.</text>
</comment>
<dbReference type="InterPro" id="IPR001466">
    <property type="entry name" value="Beta-lactam-related"/>
</dbReference>
<dbReference type="SUPFAM" id="SSF56601">
    <property type="entry name" value="beta-lactamase/transpeptidase-like"/>
    <property type="match status" value="1"/>
</dbReference>
<dbReference type="Pfam" id="PF00144">
    <property type="entry name" value="Beta-lactamase"/>
    <property type="match status" value="1"/>
</dbReference>
<dbReference type="eggNOG" id="COG1680">
    <property type="taxonomic scope" value="Bacteria"/>
</dbReference>
<name>K6DFD6_9BACI</name>
<dbReference type="PANTHER" id="PTHR46825">
    <property type="entry name" value="D-ALANYL-D-ALANINE-CARBOXYPEPTIDASE/ENDOPEPTIDASE AMPH"/>
    <property type="match status" value="1"/>
</dbReference>
<reference evidence="2 3" key="1">
    <citation type="journal article" date="2012" name="Front. Microbiol.">
        <title>Redundancy and modularity in membrane-associated dissimilatory nitrate reduction in Bacillus.</title>
        <authorList>
            <person name="Heylen K."/>
            <person name="Keltjens J."/>
        </authorList>
    </citation>
    <scope>NUCLEOTIDE SEQUENCE [LARGE SCALE GENOMIC DNA]</scope>
    <source>
        <strain evidence="3">LMG 21833T</strain>
    </source>
</reference>
<evidence type="ECO:0000313" key="2">
    <source>
        <dbReference type="EMBL" id="EKN71267.1"/>
    </source>
</evidence>
<evidence type="ECO:0000259" key="1">
    <source>
        <dbReference type="Pfam" id="PF00144"/>
    </source>
</evidence>
<accession>K6DFD6</accession>
<sequence length="362" mass="41717">MDRDQAKLLIEKKLKATVDSNPKLLNAYLLIHSDKLNIHWNFAHGKTDNMPANPEQPYHTASIGKTFTAMIIARLAEEGKLSFSDPIANYLPEDMIKDLHIFKGKDYSSEIRIEHLLTNTSGLPDYYEEKPKKGKAFLEMLLEEPSREWTPQDTIQWSKQYLSPRFSPGKGCRYTNTGFNLLGLIIEKITSKPYHEVLHECIFQRLQMNHSYLSQYSEPVVKSSFPTANVYALDKQIKVEDQLSFKSLYAAGQTISTSEDLLLFIRALTEGKLIRPEFLLSMKEWRKMWIGVDYGYGLMRVRMLPVIQKYNVWGHLGSIGSFMLYNPTLDIYIIGNFNNTTYLAKSIRYVFSILRTLAKCEG</sequence>
<dbReference type="PATRIC" id="fig|1117379.3.peg.480"/>
<dbReference type="Gene3D" id="3.40.710.10">
    <property type="entry name" value="DD-peptidase/beta-lactamase superfamily"/>
    <property type="match status" value="1"/>
</dbReference>
<dbReference type="RefSeq" id="WP_007083497.1">
    <property type="nucleotide sequence ID" value="NZ_AJLS01000012.1"/>
</dbReference>
<gene>
    <name evidence="2" type="ORF">BABA_02272</name>
</gene>
<dbReference type="AlphaFoldDB" id="K6DFD6"/>
<evidence type="ECO:0000313" key="3">
    <source>
        <dbReference type="Proteomes" id="UP000006316"/>
    </source>
</evidence>